<dbReference type="EMBL" id="CP009502">
    <property type="protein sequence ID" value="AKB15863.1"/>
    <property type="molecule type" value="Genomic_DNA"/>
</dbReference>
<protein>
    <submittedName>
        <fullName evidence="2">Uncharacterized protein</fullName>
    </submittedName>
</protein>
<evidence type="ECO:0000313" key="3">
    <source>
        <dbReference type="Proteomes" id="UP000056925"/>
    </source>
</evidence>
<dbReference type="Proteomes" id="UP000056925">
    <property type="component" value="Chromosome"/>
</dbReference>
<feature type="region of interest" description="Disordered" evidence="1">
    <location>
        <begin position="21"/>
        <end position="42"/>
    </location>
</feature>
<name>A0A0E3KRF8_METTE</name>
<dbReference type="KEGG" id="mthe:MSTHC_1545"/>
<dbReference type="RefSeq" id="WP_048167514.1">
    <property type="nucleotide sequence ID" value="NZ_CP009502.1"/>
</dbReference>
<dbReference type="PATRIC" id="fig|1434121.4.peg.1905"/>
<evidence type="ECO:0000313" key="2">
    <source>
        <dbReference type="EMBL" id="AKB15863.1"/>
    </source>
</evidence>
<organism evidence="2 3">
    <name type="scientific">Methanosarcina thermophila CHTI-55</name>
    <dbReference type="NCBI Taxonomy" id="1434121"/>
    <lineage>
        <taxon>Archaea</taxon>
        <taxon>Methanobacteriati</taxon>
        <taxon>Methanobacteriota</taxon>
        <taxon>Stenosarchaea group</taxon>
        <taxon>Methanomicrobia</taxon>
        <taxon>Methanosarcinales</taxon>
        <taxon>Methanosarcinaceae</taxon>
        <taxon>Methanosarcina</taxon>
    </lineage>
</organism>
<gene>
    <name evidence="2" type="ORF">MSTHC_1545</name>
</gene>
<accession>A0A0E3KRF8</accession>
<dbReference type="AlphaFoldDB" id="A0A0E3KRF8"/>
<dbReference type="GeneID" id="41602895"/>
<proteinExistence type="predicted"/>
<dbReference type="HOGENOM" id="CLU_2712911_0_0_2"/>
<reference evidence="2 3" key="1">
    <citation type="submission" date="2014-07" db="EMBL/GenBank/DDBJ databases">
        <title>Methanogenic archaea and the global carbon cycle.</title>
        <authorList>
            <person name="Henriksen J.R."/>
            <person name="Luke J."/>
            <person name="Reinhart S."/>
            <person name="Benedict M.N."/>
            <person name="Youngblut N.D."/>
            <person name="Metcalf M.E."/>
            <person name="Whitaker R.J."/>
            <person name="Metcalf W.W."/>
        </authorList>
    </citation>
    <scope>NUCLEOTIDE SEQUENCE [LARGE SCALE GENOMIC DNA]</scope>
    <source>
        <strain evidence="2 3">CHTI-55</strain>
    </source>
</reference>
<sequence>MNGKILILLVTLVFLFSSGCTEEDNTSSVPDDPDIPVPEAGEDISSQENMSLKPGESHIVRLGNLSGNFCGT</sequence>
<evidence type="ECO:0000256" key="1">
    <source>
        <dbReference type="SAM" id="MobiDB-lite"/>
    </source>
</evidence>
<dbReference type="PROSITE" id="PS51257">
    <property type="entry name" value="PROKAR_LIPOPROTEIN"/>
    <property type="match status" value="1"/>
</dbReference>